<dbReference type="Gene3D" id="3.40.1400.10">
    <property type="entry name" value="Sugar-phosphate isomerase, RpiB/LacA/LacB"/>
    <property type="match status" value="1"/>
</dbReference>
<dbReference type="EMBL" id="JAUSUE010000011">
    <property type="protein sequence ID" value="MDQ0203971.1"/>
    <property type="molecule type" value="Genomic_DNA"/>
</dbReference>
<dbReference type="NCBIfam" id="TIGR01120">
    <property type="entry name" value="rpiB"/>
    <property type="match status" value="1"/>
</dbReference>
<dbReference type="SUPFAM" id="SSF89623">
    <property type="entry name" value="Ribose/Galactose isomerase RpiB/AlsB"/>
    <property type="match status" value="1"/>
</dbReference>
<dbReference type="NCBIfam" id="NF004051">
    <property type="entry name" value="PRK05571.1"/>
    <property type="match status" value="1"/>
</dbReference>
<dbReference type="InterPro" id="IPR004785">
    <property type="entry name" value="RpiB"/>
</dbReference>
<evidence type="ECO:0000256" key="1">
    <source>
        <dbReference type="ARBA" id="ARBA00008754"/>
    </source>
</evidence>
<dbReference type="NCBIfam" id="TIGR00689">
    <property type="entry name" value="rpiB_lacA_lacB"/>
    <property type="match status" value="1"/>
</dbReference>
<comment type="caution">
    <text evidence="3">The sequence shown here is derived from an EMBL/GenBank/DDBJ whole genome shotgun (WGS) entry which is preliminary data.</text>
</comment>
<name>A0ABT9Y8W3_9FIRM</name>
<dbReference type="Pfam" id="PF02502">
    <property type="entry name" value="LacAB_rpiB"/>
    <property type="match status" value="1"/>
</dbReference>
<proteinExistence type="inferred from homology"/>
<dbReference type="EC" id="5.3.1.6" evidence="3"/>
<reference evidence="3 4" key="1">
    <citation type="submission" date="2023-07" db="EMBL/GenBank/DDBJ databases">
        <title>Genomic Encyclopedia of Type Strains, Phase IV (KMG-IV): sequencing the most valuable type-strain genomes for metagenomic binning, comparative biology and taxonomic classification.</title>
        <authorList>
            <person name="Goeker M."/>
        </authorList>
    </citation>
    <scope>NUCLEOTIDE SEQUENCE [LARGE SCALE GENOMIC DNA]</scope>
    <source>
        <strain evidence="3 4">DSM 16980</strain>
    </source>
</reference>
<dbReference type="InterPro" id="IPR003500">
    <property type="entry name" value="RpiB_LacA_LacB"/>
</dbReference>
<dbReference type="InterPro" id="IPR051812">
    <property type="entry name" value="SPI_LacAB/RpiB"/>
</dbReference>
<organism evidence="3 4">
    <name type="scientific">Pectinatus haikarae</name>
    <dbReference type="NCBI Taxonomy" id="349096"/>
    <lineage>
        <taxon>Bacteria</taxon>
        <taxon>Bacillati</taxon>
        <taxon>Bacillota</taxon>
        <taxon>Negativicutes</taxon>
        <taxon>Selenomonadales</taxon>
        <taxon>Selenomonadaceae</taxon>
        <taxon>Pectinatus</taxon>
    </lineage>
</organism>
<comment type="similarity">
    <text evidence="1">Belongs to the LacAB/RpiB family.</text>
</comment>
<dbReference type="Proteomes" id="UP001239167">
    <property type="component" value="Unassembled WGS sequence"/>
</dbReference>
<dbReference type="InterPro" id="IPR036569">
    <property type="entry name" value="RpiB_LacA_LacB_sf"/>
</dbReference>
<dbReference type="PANTHER" id="PTHR43732:SF1">
    <property type="entry name" value="RIBOSE 5-PHOSPHATE ISOMERASE"/>
    <property type="match status" value="1"/>
</dbReference>
<evidence type="ECO:0000313" key="4">
    <source>
        <dbReference type="Proteomes" id="UP001239167"/>
    </source>
</evidence>
<accession>A0ABT9Y8W3</accession>
<dbReference type="PANTHER" id="PTHR43732">
    <property type="entry name" value="RIBOSE 5-PHOSPHATE ISOMERASE-RELATED"/>
    <property type="match status" value="1"/>
</dbReference>
<gene>
    <name evidence="3" type="ORF">J2S01_001691</name>
</gene>
<evidence type="ECO:0000313" key="3">
    <source>
        <dbReference type="EMBL" id="MDQ0203971.1"/>
    </source>
</evidence>
<protein>
    <submittedName>
        <fullName evidence="3">Ribose 5-phosphate isomerase B</fullName>
        <ecNumber evidence="3">5.3.1.6</ecNumber>
    </submittedName>
</protein>
<dbReference type="RefSeq" id="WP_196604245.1">
    <property type="nucleotide sequence ID" value="NZ_CP116940.1"/>
</dbReference>
<dbReference type="PIRSF" id="PIRSF005384">
    <property type="entry name" value="RpiB_LacA_B"/>
    <property type="match status" value="1"/>
</dbReference>
<sequence length="149" mass="16364">MKSTIVIGSDHAGFQMKKFIIKKLEEAEYAVEDKGTYDESSVDAGIYAAAVGEAVAADPQKRGILICGTGIGMSMMANKVKGIRASLVSDLFSAEMTRAHNDANVLCMGARIISNYMAWEFAQKWLATEHLGGKYAKRVQAMMDYENRR</sequence>
<keyword evidence="4" id="KW-1185">Reference proteome</keyword>
<dbReference type="GO" id="GO:0004751">
    <property type="term" value="F:ribose-5-phosphate isomerase activity"/>
    <property type="evidence" value="ECO:0007669"/>
    <property type="project" value="UniProtKB-EC"/>
</dbReference>
<evidence type="ECO:0000256" key="2">
    <source>
        <dbReference type="ARBA" id="ARBA00023235"/>
    </source>
</evidence>
<keyword evidence="2 3" id="KW-0413">Isomerase</keyword>